<accession>A0A4Y9LF27</accession>
<organism evidence="1 2">
    <name type="scientific">Bradyrhizobium frederickii</name>
    <dbReference type="NCBI Taxonomy" id="2560054"/>
    <lineage>
        <taxon>Bacteria</taxon>
        <taxon>Pseudomonadati</taxon>
        <taxon>Pseudomonadota</taxon>
        <taxon>Alphaproteobacteria</taxon>
        <taxon>Hyphomicrobiales</taxon>
        <taxon>Nitrobacteraceae</taxon>
        <taxon>Bradyrhizobium</taxon>
    </lineage>
</organism>
<reference evidence="1 2" key="1">
    <citation type="submission" date="2019-03" db="EMBL/GenBank/DDBJ databases">
        <title>Bradyrhizobium strains diversity isolated from Chamaecrista fasciculata.</title>
        <authorList>
            <person name="Urquiaga M.C.O."/>
            <person name="Hungria M."/>
            <person name="Delamuta J.R.M."/>
        </authorList>
    </citation>
    <scope>NUCLEOTIDE SEQUENCE [LARGE SCALE GENOMIC DNA]</scope>
    <source>
        <strain evidence="1 2">CNPSo 3424</strain>
    </source>
</reference>
<dbReference type="AlphaFoldDB" id="A0A4Y9LF27"/>
<dbReference type="RefSeq" id="WP_135168178.1">
    <property type="nucleotide sequence ID" value="NZ_SPQU01000002.1"/>
</dbReference>
<sequence>MSDVGIQALLLPLASVHLTLTHHELMEAIELVRALGNSYRVAASEPDSSVFYSRFSLDFFRTTVACLAR</sequence>
<comment type="caution">
    <text evidence="1">The sequence shown here is derived from an EMBL/GenBank/DDBJ whole genome shotgun (WGS) entry which is preliminary data.</text>
</comment>
<protein>
    <submittedName>
        <fullName evidence="1">Uncharacterized protein</fullName>
    </submittedName>
</protein>
<dbReference type="EMBL" id="SPQU01000002">
    <property type="protein sequence ID" value="TFV41519.1"/>
    <property type="molecule type" value="Genomic_DNA"/>
</dbReference>
<evidence type="ECO:0000313" key="1">
    <source>
        <dbReference type="EMBL" id="TFV41519.1"/>
    </source>
</evidence>
<proteinExistence type="predicted"/>
<dbReference type="Proteomes" id="UP000298225">
    <property type="component" value="Unassembled WGS sequence"/>
</dbReference>
<keyword evidence="2" id="KW-1185">Reference proteome</keyword>
<name>A0A4Y9LF27_9BRAD</name>
<gene>
    <name evidence="1" type="ORF">E4K66_04140</name>
</gene>
<dbReference type="OrthoDB" id="8255593at2"/>
<evidence type="ECO:0000313" key="2">
    <source>
        <dbReference type="Proteomes" id="UP000298225"/>
    </source>
</evidence>